<keyword evidence="2" id="KW-0812">Transmembrane</keyword>
<gene>
    <name evidence="3" type="ORF">SAMN04489832_1718</name>
</gene>
<keyword evidence="2" id="KW-1133">Transmembrane helix</keyword>
<dbReference type="Proteomes" id="UP000185124">
    <property type="component" value="Unassembled WGS sequence"/>
</dbReference>
<name>A0A1N5VNE4_9ACTN</name>
<evidence type="ECO:0000256" key="2">
    <source>
        <dbReference type="SAM" id="Phobius"/>
    </source>
</evidence>
<reference evidence="4" key="1">
    <citation type="submission" date="2016-12" db="EMBL/GenBank/DDBJ databases">
        <authorList>
            <person name="Varghese N."/>
            <person name="Submissions S."/>
        </authorList>
    </citation>
    <scope>NUCLEOTIDE SEQUENCE [LARGE SCALE GENOMIC DNA]</scope>
    <source>
        <strain evidence="4">DSM 45599</strain>
    </source>
</reference>
<dbReference type="EMBL" id="FSQT01000001">
    <property type="protein sequence ID" value="SIM73785.1"/>
    <property type="molecule type" value="Genomic_DNA"/>
</dbReference>
<dbReference type="AlphaFoldDB" id="A0A1N5VNE4"/>
<evidence type="ECO:0000256" key="1">
    <source>
        <dbReference type="SAM" id="MobiDB-lite"/>
    </source>
</evidence>
<feature type="transmembrane region" description="Helical" evidence="2">
    <location>
        <begin position="60"/>
        <end position="79"/>
    </location>
</feature>
<proteinExistence type="predicted"/>
<keyword evidence="4" id="KW-1185">Reference proteome</keyword>
<evidence type="ECO:0000313" key="3">
    <source>
        <dbReference type="EMBL" id="SIM73785.1"/>
    </source>
</evidence>
<organism evidence="3 4">
    <name type="scientific">Micromonospora cremea</name>
    <dbReference type="NCBI Taxonomy" id="709881"/>
    <lineage>
        <taxon>Bacteria</taxon>
        <taxon>Bacillati</taxon>
        <taxon>Actinomycetota</taxon>
        <taxon>Actinomycetes</taxon>
        <taxon>Micromonosporales</taxon>
        <taxon>Micromonosporaceae</taxon>
        <taxon>Micromonospora</taxon>
    </lineage>
</organism>
<evidence type="ECO:0000313" key="4">
    <source>
        <dbReference type="Proteomes" id="UP000185124"/>
    </source>
</evidence>
<accession>A0A1N5VNE4</accession>
<feature type="region of interest" description="Disordered" evidence="1">
    <location>
        <begin position="1"/>
        <end position="22"/>
    </location>
</feature>
<feature type="transmembrane region" description="Helical" evidence="2">
    <location>
        <begin position="36"/>
        <end position="54"/>
    </location>
</feature>
<protein>
    <submittedName>
        <fullName evidence="3">Uncharacterized protein</fullName>
    </submittedName>
</protein>
<sequence>MFRDATRTGDNPADSTRSGSAPHTVRYVKDRGFRKFVTVLAGLAVIYFGTAGRSPEEGRGISGGLVVLALLAALLVWHLTRPGDKTVK</sequence>
<keyword evidence="2" id="KW-0472">Membrane</keyword>
<dbReference type="STRING" id="709881.SAMN04489832_1718"/>